<protein>
    <submittedName>
        <fullName evidence="1">Uncharacterized protein</fullName>
    </submittedName>
</protein>
<reference evidence="1 2" key="1">
    <citation type="journal article" date="2022" name="Nat. Genet.">
        <title>Improved pea reference genome and pan-genome highlight genomic features and evolutionary characteristics.</title>
        <authorList>
            <person name="Yang T."/>
            <person name="Liu R."/>
            <person name="Luo Y."/>
            <person name="Hu S."/>
            <person name="Wang D."/>
            <person name="Wang C."/>
            <person name="Pandey M.K."/>
            <person name="Ge S."/>
            <person name="Xu Q."/>
            <person name="Li N."/>
            <person name="Li G."/>
            <person name="Huang Y."/>
            <person name="Saxena R.K."/>
            <person name="Ji Y."/>
            <person name="Li M."/>
            <person name="Yan X."/>
            <person name="He Y."/>
            <person name="Liu Y."/>
            <person name="Wang X."/>
            <person name="Xiang C."/>
            <person name="Varshney R.K."/>
            <person name="Ding H."/>
            <person name="Gao S."/>
            <person name="Zong X."/>
        </authorList>
    </citation>
    <scope>NUCLEOTIDE SEQUENCE [LARGE SCALE GENOMIC DNA]</scope>
    <source>
        <strain evidence="1 2">cv. Zhongwan 6</strain>
    </source>
</reference>
<name>A0A9D5BC53_PEA</name>
<comment type="caution">
    <text evidence="1">The sequence shown here is derived from an EMBL/GenBank/DDBJ whole genome shotgun (WGS) entry which is preliminary data.</text>
</comment>
<keyword evidence="2" id="KW-1185">Reference proteome</keyword>
<accession>A0A9D5BC53</accession>
<evidence type="ECO:0000313" key="1">
    <source>
        <dbReference type="EMBL" id="KAI5437499.1"/>
    </source>
</evidence>
<dbReference type="Gramene" id="Psat02G0356800-T1">
    <property type="protein sequence ID" value="KAI5437499.1"/>
    <property type="gene ID" value="KIW84_023568"/>
</dbReference>
<dbReference type="AlphaFoldDB" id="A0A9D5BC53"/>
<dbReference type="Proteomes" id="UP001058974">
    <property type="component" value="Chromosome 2"/>
</dbReference>
<dbReference type="EMBL" id="JAMSHJ010000002">
    <property type="protein sequence ID" value="KAI5437499.1"/>
    <property type="molecule type" value="Genomic_DNA"/>
</dbReference>
<gene>
    <name evidence="1" type="ORF">KIW84_023568</name>
</gene>
<evidence type="ECO:0000313" key="2">
    <source>
        <dbReference type="Proteomes" id="UP001058974"/>
    </source>
</evidence>
<organism evidence="1 2">
    <name type="scientific">Pisum sativum</name>
    <name type="common">Garden pea</name>
    <name type="synonym">Lathyrus oleraceus</name>
    <dbReference type="NCBI Taxonomy" id="3888"/>
    <lineage>
        <taxon>Eukaryota</taxon>
        <taxon>Viridiplantae</taxon>
        <taxon>Streptophyta</taxon>
        <taxon>Embryophyta</taxon>
        <taxon>Tracheophyta</taxon>
        <taxon>Spermatophyta</taxon>
        <taxon>Magnoliopsida</taxon>
        <taxon>eudicotyledons</taxon>
        <taxon>Gunneridae</taxon>
        <taxon>Pentapetalae</taxon>
        <taxon>rosids</taxon>
        <taxon>fabids</taxon>
        <taxon>Fabales</taxon>
        <taxon>Fabaceae</taxon>
        <taxon>Papilionoideae</taxon>
        <taxon>50 kb inversion clade</taxon>
        <taxon>NPAAA clade</taxon>
        <taxon>Hologalegina</taxon>
        <taxon>IRL clade</taxon>
        <taxon>Fabeae</taxon>
        <taxon>Lathyrus</taxon>
    </lineage>
</organism>
<sequence>MLQLANKDGRIEEAAPSYTNTDLNCCLWKQLDVVHVGFDELLARSLSEFSEWYQNTEQIVNKVFEQCARIMWVQYIAGSAKFLKVRIRGISRSVGVEKGDIAMIHCCVYMVTRTVTLTAAHQATTMTQDPARHQTQ</sequence>
<proteinExistence type="predicted"/>